<name>A0A8J6MZW2_9DELT</name>
<dbReference type="PANTHER" id="PTHR43334">
    <property type="entry name" value="ACETATE--COA LIGASE [ADP-FORMING]"/>
    <property type="match status" value="1"/>
</dbReference>
<dbReference type="InterPro" id="IPR003781">
    <property type="entry name" value="CoA-bd"/>
</dbReference>
<proteinExistence type="predicted"/>
<reference evidence="5 6" key="1">
    <citation type="submission" date="2020-08" db="EMBL/GenBank/DDBJ databases">
        <title>Bridging the membrane lipid divide: bacteria of the FCB group superphylum have the potential to synthesize archaeal ether lipids.</title>
        <authorList>
            <person name="Villanueva L."/>
            <person name="Von Meijenfeldt F.A.B."/>
            <person name="Westbye A.B."/>
            <person name="Yadav S."/>
            <person name="Hopmans E.C."/>
            <person name="Dutilh B.E."/>
            <person name="Sinninghe Damste J.S."/>
        </authorList>
    </citation>
    <scope>NUCLEOTIDE SEQUENCE [LARGE SCALE GENOMIC DNA]</scope>
    <source>
        <strain evidence="5">NIOZ-UU27</strain>
    </source>
</reference>
<dbReference type="SMART" id="SM00881">
    <property type="entry name" value="CoA_binding"/>
    <property type="match status" value="1"/>
</dbReference>
<organism evidence="5 6">
    <name type="scientific">Candidatus Desulfacyla euxinica</name>
    <dbReference type="NCBI Taxonomy" id="2841693"/>
    <lineage>
        <taxon>Bacteria</taxon>
        <taxon>Deltaproteobacteria</taxon>
        <taxon>Candidatus Desulfacyla</taxon>
    </lineage>
</organism>
<evidence type="ECO:0000259" key="4">
    <source>
        <dbReference type="SMART" id="SM00881"/>
    </source>
</evidence>
<dbReference type="GO" id="GO:0016874">
    <property type="term" value="F:ligase activity"/>
    <property type="evidence" value="ECO:0007669"/>
    <property type="project" value="UniProtKB-KW"/>
</dbReference>
<dbReference type="Gene3D" id="3.40.50.261">
    <property type="entry name" value="Succinyl-CoA synthetase domains"/>
    <property type="match status" value="2"/>
</dbReference>
<dbReference type="InterPro" id="IPR051538">
    <property type="entry name" value="Acyl-CoA_Synth/Transferase"/>
</dbReference>
<dbReference type="SUPFAM" id="SSF52210">
    <property type="entry name" value="Succinyl-CoA synthetase domains"/>
    <property type="match status" value="2"/>
</dbReference>
<sequence>MGLRKADLKQFFSPKSIAIVGVPRKDYRFGGLSYLGKFKEYGFPGRLYPINPNATEILGFKVYPDLSSLPEVPDLAIICVAARHVPEILEECARIGLRHIHILSSGFKEMGTEEGDTLEQRVTAISNENGLLVIGPNCMGPYSPSGRLTPWGAIPGMSGPLGIISQSGGLAQRLTEYTCSLGVGVEKAVSIGNTAVLSAVDYLEFMARDEKVRVIAMYLESIKDGARLFHLAKEVSQEKPIILWKGGETEVGASTAASHTGGMAGEMKIWEAFCRQTGVVLVRSMDEWVDAIMAFSFLNAPTGKGVFLIGGGGGNSVSNSDLCIRDGLDIPPLSEPTMEWLQRGGPAAGSIFGNPLDMWQTFFDPEYLTELLHMAYKDPCVGMIIVDRLIIRKAFHMPESLDPNPQLIEFLKKEGHLKPTVITVDSDGGDLDLASKGTVMRAEFCRAKIPAYPSLQRAARALIHLHRYHLHFTGL</sequence>
<accession>A0A8J6MZW2</accession>
<dbReference type="Proteomes" id="UP000650524">
    <property type="component" value="Unassembled WGS sequence"/>
</dbReference>
<evidence type="ECO:0000256" key="1">
    <source>
        <dbReference type="ARBA" id="ARBA00022598"/>
    </source>
</evidence>
<dbReference type="Pfam" id="PF13607">
    <property type="entry name" value="Succ_CoA_lig"/>
    <property type="match status" value="1"/>
</dbReference>
<dbReference type="EMBL" id="JACNJD010000146">
    <property type="protein sequence ID" value="MBC8176579.1"/>
    <property type="molecule type" value="Genomic_DNA"/>
</dbReference>
<keyword evidence="3" id="KW-0067">ATP-binding</keyword>
<dbReference type="InterPro" id="IPR016102">
    <property type="entry name" value="Succinyl-CoA_synth-like"/>
</dbReference>
<dbReference type="PANTHER" id="PTHR43334:SF1">
    <property type="entry name" value="3-HYDROXYPROPIONATE--COA LIGASE [ADP-FORMING]"/>
    <property type="match status" value="1"/>
</dbReference>
<evidence type="ECO:0000256" key="3">
    <source>
        <dbReference type="ARBA" id="ARBA00022840"/>
    </source>
</evidence>
<dbReference type="Pfam" id="PF13380">
    <property type="entry name" value="CoA_binding_2"/>
    <property type="match status" value="1"/>
</dbReference>
<dbReference type="SUPFAM" id="SSF51735">
    <property type="entry name" value="NAD(P)-binding Rossmann-fold domains"/>
    <property type="match status" value="1"/>
</dbReference>
<evidence type="ECO:0000313" key="5">
    <source>
        <dbReference type="EMBL" id="MBC8176579.1"/>
    </source>
</evidence>
<dbReference type="AlphaFoldDB" id="A0A8J6MZW2"/>
<keyword evidence="1" id="KW-0436">Ligase</keyword>
<dbReference type="GO" id="GO:0005524">
    <property type="term" value="F:ATP binding"/>
    <property type="evidence" value="ECO:0007669"/>
    <property type="project" value="UniProtKB-KW"/>
</dbReference>
<evidence type="ECO:0000313" key="6">
    <source>
        <dbReference type="Proteomes" id="UP000650524"/>
    </source>
</evidence>
<comment type="caution">
    <text evidence="5">The sequence shown here is derived from an EMBL/GenBank/DDBJ whole genome shotgun (WGS) entry which is preliminary data.</text>
</comment>
<dbReference type="InterPro" id="IPR036291">
    <property type="entry name" value="NAD(P)-bd_dom_sf"/>
</dbReference>
<evidence type="ECO:0000256" key="2">
    <source>
        <dbReference type="ARBA" id="ARBA00022741"/>
    </source>
</evidence>
<dbReference type="Gene3D" id="3.40.50.720">
    <property type="entry name" value="NAD(P)-binding Rossmann-like Domain"/>
    <property type="match status" value="1"/>
</dbReference>
<gene>
    <name evidence="5" type="ORF">H8E19_04165</name>
</gene>
<dbReference type="InterPro" id="IPR032875">
    <property type="entry name" value="Succ_CoA_lig_flav_dom"/>
</dbReference>
<protein>
    <submittedName>
        <fullName evidence="5">CoA-binding protein</fullName>
    </submittedName>
</protein>
<feature type="domain" description="CoA-binding" evidence="4">
    <location>
        <begin position="11"/>
        <end position="107"/>
    </location>
</feature>
<keyword evidence="2" id="KW-0547">Nucleotide-binding</keyword>